<keyword evidence="3" id="KW-1185">Reference proteome</keyword>
<evidence type="ECO:0000256" key="1">
    <source>
        <dbReference type="SAM" id="MobiDB-lite"/>
    </source>
</evidence>
<dbReference type="EMBL" id="SRPO01000005">
    <property type="protein sequence ID" value="KAG5949376.1"/>
    <property type="molecule type" value="Genomic_DNA"/>
</dbReference>
<accession>A0A9P7MK23</accession>
<reference evidence="2 3" key="1">
    <citation type="journal article" date="2020" name="bioRxiv">
        <title>Whole genome comparisons of ergot fungi reveals the divergence and evolution of species within the genus Claviceps are the result of varying mechanisms driving genome evolution and host range expansion.</title>
        <authorList>
            <person name="Wyka S.A."/>
            <person name="Mondo S.J."/>
            <person name="Liu M."/>
            <person name="Dettman J."/>
            <person name="Nalam V."/>
            <person name="Broders K.D."/>
        </authorList>
    </citation>
    <scope>NUCLEOTIDE SEQUENCE [LARGE SCALE GENOMIC DNA]</scope>
    <source>
        <strain evidence="2 3">CCC 1485</strain>
    </source>
</reference>
<proteinExistence type="predicted"/>
<dbReference type="Proteomes" id="UP000706124">
    <property type="component" value="Unassembled WGS sequence"/>
</dbReference>
<dbReference type="OrthoDB" id="4955053at2759"/>
<protein>
    <submittedName>
        <fullName evidence="2">Uncharacterized protein</fullName>
    </submittedName>
</protein>
<sequence length="382" mass="41273">MSPPGTRPQEPPEQESLPSQIERLNEEISISPDWLAFPQWQHIDSQAQSATPQDLANRVAYLIDLYAVRGTNGLDLLLCLQDDFKGWTSGTFMGIPQSLLSEFRSLLQERGVSFGQVMGGNSADILSRGLGLGLAVDGCEGFAGGTVGESLEGGHVGWSFPAGGGDGVPRVGQAACVSVAMESAFEGLDGQDAQYDQVQSCVHENAAGEYVCGRQYSLGLDGLEGGSQWSPLVHYGGQEPLVYPFVSWSPAQVPGIGGQQSYFDVPVQAPIEREPQAHGSHTDSLSVRPLAQRPGRDDQQQSYHEVPRQPPTQGEPHSSDTVSERLLDQGSGSDAQQECYYRPPEPLADYNAVDKVLRDAASSYRPMERVIPKEEPFLAIDM</sequence>
<organism evidence="2 3">
    <name type="scientific">Claviceps pazoutovae</name>
    <dbReference type="NCBI Taxonomy" id="1649127"/>
    <lineage>
        <taxon>Eukaryota</taxon>
        <taxon>Fungi</taxon>
        <taxon>Dikarya</taxon>
        <taxon>Ascomycota</taxon>
        <taxon>Pezizomycotina</taxon>
        <taxon>Sordariomycetes</taxon>
        <taxon>Hypocreomycetidae</taxon>
        <taxon>Hypocreales</taxon>
        <taxon>Clavicipitaceae</taxon>
        <taxon>Claviceps</taxon>
    </lineage>
</organism>
<gene>
    <name evidence="2" type="ORF">E4U60_005567</name>
</gene>
<name>A0A9P7MK23_9HYPO</name>
<evidence type="ECO:0000313" key="3">
    <source>
        <dbReference type="Proteomes" id="UP000706124"/>
    </source>
</evidence>
<dbReference type="AlphaFoldDB" id="A0A9P7MK23"/>
<feature type="region of interest" description="Disordered" evidence="1">
    <location>
        <begin position="275"/>
        <end position="348"/>
    </location>
</feature>
<comment type="caution">
    <text evidence="2">The sequence shown here is derived from an EMBL/GenBank/DDBJ whole genome shotgun (WGS) entry which is preliminary data.</text>
</comment>
<evidence type="ECO:0000313" key="2">
    <source>
        <dbReference type="EMBL" id="KAG5949376.1"/>
    </source>
</evidence>
<feature type="compositionally biased region" description="Polar residues" evidence="1">
    <location>
        <begin position="311"/>
        <end position="321"/>
    </location>
</feature>